<dbReference type="SUPFAM" id="SSF69255">
    <property type="entry name" value="gp5 N-terminal domain-like"/>
    <property type="match status" value="1"/>
</dbReference>
<dbReference type="EMBL" id="FOLW01000002">
    <property type="protein sequence ID" value="SFC50276.1"/>
    <property type="molecule type" value="Genomic_DNA"/>
</dbReference>
<feature type="region of interest" description="Disordered" evidence="1">
    <location>
        <begin position="535"/>
        <end position="554"/>
    </location>
</feature>
<gene>
    <name evidence="2" type="ORF">SAMN02745723_102523</name>
</gene>
<evidence type="ECO:0008006" key="4">
    <source>
        <dbReference type="Google" id="ProtNLM"/>
    </source>
</evidence>
<sequence>MRVIKQLMLSGDDVEIADINIALELNACGRGFITAITDKDYTGKMVRLDLGYTGLVLRWFTGFVERSQPAANGSVKLFVREVAGVFDKPWPCSMKHPTLKKMAEWLESESKIKVKLPAAEYVNKPIPNFTHSGTGYQLLSNLGRAFGVDDYIWQPLPDGGLYLGAWHDSLFAKKPIEIPPEFNKGTACGNSVTLPVIQTIRPGVVMNGQRITRVDLNGDELTLTWTPLDKSTGKALQKPASQRQIDAAYPELSAGLHLPKFARVMAPSESPTLGQQADPFRPGYAVNLQLLDENGKPAANTPEYNGVPLPVPMAGSEGGMYQFPPEGTLVEVAFTEGRPDKPFVRQTLPEGNSLPAIKPGEQLQQQRAEVSQRVTVAGDWQRNTDQAIEEKSRSRVVVADEETRTITTRKTTIKATDTTIVVGTVKLLAGAVQHIVEGDYTIGTSARLVASARQIDITAADSIKITGKPITVSAQSIEEKIQAVRKSVAGGGQVIIGSSVWIGSGGAARSAGINVMQSILDILDLIQELAQQTADHTHSNTGAPINSGAISSTGTKAETTKGKYLPLIAQGV</sequence>
<accession>A0AAJ5BGP2</accession>
<dbReference type="RefSeq" id="WP_074821456.1">
    <property type="nucleotide sequence ID" value="NZ_FOLW01000002.1"/>
</dbReference>
<evidence type="ECO:0000313" key="3">
    <source>
        <dbReference type="Proteomes" id="UP000226420"/>
    </source>
</evidence>
<organism evidence="2 3">
    <name type="scientific">Pragia fontium DSM 5563 = ATCC 49100</name>
    <dbReference type="NCBI Taxonomy" id="1122977"/>
    <lineage>
        <taxon>Bacteria</taxon>
        <taxon>Pseudomonadati</taxon>
        <taxon>Pseudomonadota</taxon>
        <taxon>Gammaproteobacteria</taxon>
        <taxon>Enterobacterales</taxon>
        <taxon>Budviciaceae</taxon>
        <taxon>Pragia</taxon>
    </lineage>
</organism>
<reference evidence="2 3" key="1">
    <citation type="submission" date="2016-10" db="EMBL/GenBank/DDBJ databases">
        <authorList>
            <person name="Varghese N."/>
            <person name="Submissions S."/>
        </authorList>
    </citation>
    <scope>NUCLEOTIDE SEQUENCE [LARGE SCALE GENOMIC DNA]</scope>
    <source>
        <strain evidence="2 3">DSM 5563</strain>
    </source>
</reference>
<comment type="caution">
    <text evidence="2">The sequence shown here is derived from an EMBL/GenBank/DDBJ whole genome shotgun (WGS) entry which is preliminary data.</text>
</comment>
<dbReference type="SUPFAM" id="SSF69349">
    <property type="entry name" value="Phage fibre proteins"/>
    <property type="match status" value="1"/>
</dbReference>
<evidence type="ECO:0000313" key="2">
    <source>
        <dbReference type="EMBL" id="SFC50276.1"/>
    </source>
</evidence>
<evidence type="ECO:0000256" key="1">
    <source>
        <dbReference type="SAM" id="MobiDB-lite"/>
    </source>
</evidence>
<name>A0AAJ5BGP2_9GAMM</name>
<protein>
    <recommendedName>
        <fullName evidence="4">Gp5/Type VI secretion system Vgr protein OB-fold domain-containing protein</fullName>
    </recommendedName>
</protein>
<dbReference type="Proteomes" id="UP000226420">
    <property type="component" value="Unassembled WGS sequence"/>
</dbReference>
<proteinExistence type="predicted"/>
<dbReference type="AlphaFoldDB" id="A0AAJ5BGP2"/>